<dbReference type="eggNOG" id="COG3292">
    <property type="taxonomic scope" value="Bacteria"/>
</dbReference>
<dbReference type="STRING" id="452637.Oter_3549"/>
<evidence type="ECO:0000313" key="3">
    <source>
        <dbReference type="Proteomes" id="UP000007013"/>
    </source>
</evidence>
<name>B1ZW74_OPITP</name>
<dbReference type="EMBL" id="CP001032">
    <property type="protein sequence ID" value="ACB76826.1"/>
    <property type="molecule type" value="Genomic_DNA"/>
</dbReference>
<dbReference type="AlphaFoldDB" id="B1ZW74"/>
<feature type="signal peptide" evidence="1">
    <location>
        <begin position="1"/>
        <end position="20"/>
    </location>
</feature>
<keyword evidence="3" id="KW-1185">Reference proteome</keyword>
<dbReference type="KEGG" id="ote:Oter_3549"/>
<accession>B1ZW74</accession>
<keyword evidence="1" id="KW-0732">Signal</keyword>
<protein>
    <submittedName>
        <fullName evidence="2">Uncharacterized protein</fullName>
    </submittedName>
</protein>
<dbReference type="HOGENOM" id="CLU_371660_0_0_0"/>
<feature type="chain" id="PRO_5002772781" evidence="1">
    <location>
        <begin position="21"/>
        <end position="748"/>
    </location>
</feature>
<evidence type="ECO:0000313" key="2">
    <source>
        <dbReference type="EMBL" id="ACB76826.1"/>
    </source>
</evidence>
<evidence type="ECO:0000256" key="1">
    <source>
        <dbReference type="SAM" id="SignalP"/>
    </source>
</evidence>
<proteinExistence type="predicted"/>
<reference evidence="2 3" key="1">
    <citation type="journal article" date="2011" name="J. Bacteriol.">
        <title>Genome sequence of the verrucomicrobium Opitutus terrae PB90-1, an abundant inhabitant of rice paddy soil ecosystems.</title>
        <authorList>
            <person name="van Passel M.W."/>
            <person name="Kant R."/>
            <person name="Palva A."/>
            <person name="Copeland A."/>
            <person name="Lucas S."/>
            <person name="Lapidus A."/>
            <person name="Glavina del Rio T."/>
            <person name="Pitluck S."/>
            <person name="Goltsman E."/>
            <person name="Clum A."/>
            <person name="Sun H."/>
            <person name="Schmutz J."/>
            <person name="Larimer F.W."/>
            <person name="Land M.L."/>
            <person name="Hauser L."/>
            <person name="Kyrpides N."/>
            <person name="Mikhailova N."/>
            <person name="Richardson P.P."/>
            <person name="Janssen P.H."/>
            <person name="de Vos W.M."/>
            <person name="Smidt H."/>
        </authorList>
    </citation>
    <scope>NUCLEOTIDE SEQUENCE [LARGE SCALE GENOMIC DNA]</scope>
    <source>
        <strain evidence="3">DSM 11246 / JCM 15787 / PB90-1</strain>
    </source>
</reference>
<organism evidence="2 3">
    <name type="scientific">Opitutus terrae (strain DSM 11246 / JCM 15787 / PB90-1)</name>
    <dbReference type="NCBI Taxonomy" id="452637"/>
    <lineage>
        <taxon>Bacteria</taxon>
        <taxon>Pseudomonadati</taxon>
        <taxon>Verrucomicrobiota</taxon>
        <taxon>Opitutia</taxon>
        <taxon>Opitutales</taxon>
        <taxon>Opitutaceae</taxon>
        <taxon>Opitutus</taxon>
    </lineage>
</organism>
<gene>
    <name evidence="2" type="ordered locus">Oter_3549</name>
</gene>
<dbReference type="SUPFAM" id="SSF63829">
    <property type="entry name" value="Calcium-dependent phosphotriesterase"/>
    <property type="match status" value="1"/>
</dbReference>
<dbReference type="Proteomes" id="UP000007013">
    <property type="component" value="Chromosome"/>
</dbReference>
<dbReference type="OrthoDB" id="179737at2"/>
<sequence length="748" mass="80847">MPSHAFRPLASLFCFLAALATVSADPLSHRVEIDFFRDVPSRNLKGLAARSDGRLVAGPVLSELAGAAPADLLWSLSPTNDPAKWLVGTGPDGKIFEITIDAAKATFSAREIAKLDEPHVFALARLPDGALLAGTSPTGALCLVREGKPVARVALPVDSIFDLLLVDNWTALVATGNPARLYRVDLRKFAAAGVAADKLAEAKLLAERGITLFGEIRDRNIRRIAQLADGRIAVGSSPKGNLYAFARDGGAPIILQENREAEVTDLLPTPDGGLYAALTFSGGNNEARITPPKNPPKEPNESPIFTPLANDRFGGRGAVVWLPDNGFPETIVSRGNTAFYRMVRHGDVLLITGGEQGEIVGYDLPHRMSLTYAGSVSSQLNALAPLAGAPGRFLVMRNNAPGFALLDFSQAAPREAETRRIDLGAPSLLGALRFNRLRGLTDAQVGVALKTSNGSDEIEGWSQWTPLTAAEQGWNAPALRGRYVKLRVQVPANSAPALELDRAALYALPQNRRPQLQDFRVLSANFGLVPMPEPPPQTLISIGQLLQTGKQDDDKRKNAFLGSQIVPTPGAQVVLWTVTDPDNDAIVCTFSLRRDGEEKWIDVVRNTREPYAQFDTAHMPDGVYFTRLIATETDPRPADARLTTTFETDDLVIDHTPPQILAASAQRKGEMFEIRVEGRDALSLLDGIEAVFNHGVREQTEQPVDGILDSRSETFVLELPLARVAGATSVEVTLYDVFGNTTAQRLSW</sequence>